<gene>
    <name evidence="1" type="ORF">Pyn_13707</name>
</gene>
<proteinExistence type="predicted"/>
<reference evidence="1 2" key="1">
    <citation type="submission" date="2018-02" db="EMBL/GenBank/DDBJ databases">
        <title>Draft genome of wild Prunus yedoensis var. nudiflora.</title>
        <authorList>
            <person name="Baek S."/>
            <person name="Kim J.-H."/>
            <person name="Choi K."/>
            <person name="Kim G.-B."/>
            <person name="Cho A."/>
            <person name="Jang H."/>
            <person name="Shin C.-H."/>
            <person name="Yu H.-J."/>
            <person name="Mun J.-H."/>
        </authorList>
    </citation>
    <scope>NUCLEOTIDE SEQUENCE [LARGE SCALE GENOMIC DNA]</scope>
    <source>
        <strain evidence="2">cv. Jeju island</strain>
        <tissue evidence="1">Leaf</tissue>
    </source>
</reference>
<evidence type="ECO:0000313" key="2">
    <source>
        <dbReference type="Proteomes" id="UP000250321"/>
    </source>
</evidence>
<dbReference type="EMBL" id="PJQY01001476">
    <property type="protein sequence ID" value="PQQ02345.1"/>
    <property type="molecule type" value="Genomic_DNA"/>
</dbReference>
<protein>
    <recommendedName>
        <fullName evidence="3">DUF4283 domain-containing protein</fullName>
    </recommendedName>
</protein>
<dbReference type="Proteomes" id="UP000250321">
    <property type="component" value="Unassembled WGS sequence"/>
</dbReference>
<dbReference type="STRING" id="2094558.A0A314Y324"/>
<dbReference type="AlphaFoldDB" id="A0A314Y324"/>
<sequence length="109" mass="12702">MQITETQGNRSSVEPSVLHKGRFTFRVERNETKVSTSALASSVQTHYETFYLVGKVFGVPMNIRVIKHRLKSEWKNLQGEVSIDHIGRDWYKVEFNYEADVLFVLENRP</sequence>
<organism evidence="1 2">
    <name type="scientific">Prunus yedoensis var. nudiflora</name>
    <dbReference type="NCBI Taxonomy" id="2094558"/>
    <lineage>
        <taxon>Eukaryota</taxon>
        <taxon>Viridiplantae</taxon>
        <taxon>Streptophyta</taxon>
        <taxon>Embryophyta</taxon>
        <taxon>Tracheophyta</taxon>
        <taxon>Spermatophyta</taxon>
        <taxon>Magnoliopsida</taxon>
        <taxon>eudicotyledons</taxon>
        <taxon>Gunneridae</taxon>
        <taxon>Pentapetalae</taxon>
        <taxon>rosids</taxon>
        <taxon>fabids</taxon>
        <taxon>Rosales</taxon>
        <taxon>Rosaceae</taxon>
        <taxon>Amygdaloideae</taxon>
        <taxon>Amygdaleae</taxon>
        <taxon>Prunus</taxon>
    </lineage>
</organism>
<name>A0A314Y324_PRUYE</name>
<comment type="caution">
    <text evidence="1">The sequence shown here is derived from an EMBL/GenBank/DDBJ whole genome shotgun (WGS) entry which is preliminary data.</text>
</comment>
<keyword evidence="2" id="KW-1185">Reference proteome</keyword>
<evidence type="ECO:0008006" key="3">
    <source>
        <dbReference type="Google" id="ProtNLM"/>
    </source>
</evidence>
<accession>A0A314Y324</accession>
<evidence type="ECO:0000313" key="1">
    <source>
        <dbReference type="EMBL" id="PQQ02345.1"/>
    </source>
</evidence>